<organism evidence="2 3">
    <name type="scientific">Lawsonella clevelandensis</name>
    <dbReference type="NCBI Taxonomy" id="1528099"/>
    <lineage>
        <taxon>Bacteria</taxon>
        <taxon>Bacillati</taxon>
        <taxon>Actinomycetota</taxon>
        <taxon>Actinomycetes</taxon>
        <taxon>Mycobacteriales</taxon>
        <taxon>Lawsonellaceae</taxon>
        <taxon>Lawsonella</taxon>
    </lineage>
</organism>
<feature type="transmembrane region" description="Helical" evidence="1">
    <location>
        <begin position="6"/>
        <end position="30"/>
    </location>
</feature>
<dbReference type="EMBL" id="LR584267">
    <property type="protein sequence ID" value="VHN99964.1"/>
    <property type="molecule type" value="Genomic_DNA"/>
</dbReference>
<gene>
    <name evidence="2" type="ORF">LC603019_00365</name>
</gene>
<dbReference type="Proteomes" id="UP000324288">
    <property type="component" value="Chromosome"/>
</dbReference>
<dbReference type="RefSeq" id="WP_053961551.1">
    <property type="nucleotide sequence ID" value="NZ_CAJPTR010000001.1"/>
</dbReference>
<dbReference type="OrthoDB" id="3404379at2"/>
<dbReference type="NCBIfam" id="TIGR03544">
    <property type="entry name" value="DivI1A_domain"/>
    <property type="match status" value="1"/>
</dbReference>
<protein>
    <recommendedName>
        <fullName evidence="4">DivIVA domain-containing protein</fullName>
    </recommendedName>
</protein>
<evidence type="ECO:0000313" key="3">
    <source>
        <dbReference type="Proteomes" id="UP000324288"/>
    </source>
</evidence>
<dbReference type="Gene3D" id="6.10.250.660">
    <property type="match status" value="1"/>
</dbReference>
<reference evidence="2 3" key="1">
    <citation type="submission" date="2019-04" db="EMBL/GenBank/DDBJ databases">
        <authorList>
            <person name="Seth-Smith MB H."/>
            <person name="Seth-Smith H."/>
        </authorList>
    </citation>
    <scope>NUCLEOTIDE SEQUENCE [LARGE SCALE GENOMIC DNA]</scope>
    <source>
        <strain evidence="2">USB-603019</strain>
    </source>
</reference>
<keyword evidence="3" id="KW-1185">Reference proteome</keyword>
<evidence type="ECO:0000256" key="1">
    <source>
        <dbReference type="SAM" id="Phobius"/>
    </source>
</evidence>
<accession>A0A5E3ZW60</accession>
<keyword evidence="1" id="KW-0472">Membrane</keyword>
<keyword evidence="1" id="KW-0812">Transmembrane</keyword>
<dbReference type="AlphaFoldDB" id="A0A5E3ZW60"/>
<sequence length="99" mass="11071">MGVGAWVAICIVVGVVGAVATFLLTTWGFLPKQRSLPELPPTAETFLPARDIRSVDVENLRFHTEKRGYDRREVDWALARVAAEFARLESRSTPSDKQE</sequence>
<evidence type="ECO:0008006" key="4">
    <source>
        <dbReference type="Google" id="ProtNLM"/>
    </source>
</evidence>
<name>A0A5E3ZW60_9ACTN</name>
<keyword evidence="1" id="KW-1133">Transmembrane helix</keyword>
<dbReference type="GeneID" id="84894358"/>
<dbReference type="InterPro" id="IPR019933">
    <property type="entry name" value="DivIVA_domain"/>
</dbReference>
<proteinExistence type="predicted"/>
<evidence type="ECO:0000313" key="2">
    <source>
        <dbReference type="EMBL" id="VHN99964.1"/>
    </source>
</evidence>